<evidence type="ECO:0000313" key="11">
    <source>
        <dbReference type="Proteomes" id="UP000010866"/>
    </source>
</evidence>
<keyword evidence="3 8" id="KW-0479">Metal-binding</keyword>
<comment type="function">
    <text evidence="8">Transfers a GMP moiety from GTP to Mo-molybdopterin (Mo-MPT) cofactor (Moco or molybdenum cofactor) to form Mo-molybdopterin guanine dinucleotide (Mo-MGD) cofactor.</text>
</comment>
<evidence type="ECO:0000313" key="10">
    <source>
        <dbReference type="EMBL" id="AGB49049.1"/>
    </source>
</evidence>
<dbReference type="InterPro" id="IPR013482">
    <property type="entry name" value="Molybde_CF_guanTrfase"/>
</dbReference>
<dbReference type="Gene3D" id="3.90.550.10">
    <property type="entry name" value="Spore Coat Polysaccharide Biosynthesis Protein SpsA, Chain A"/>
    <property type="match status" value="1"/>
</dbReference>
<comment type="domain">
    <text evidence="8">The N-terminal domain determines nucleotide recognition and specific binding, while the C-terminal domain determines the specific binding to the target protein.</text>
</comment>
<protein>
    <recommendedName>
        <fullName evidence="8">Probable molybdenum cofactor guanylyltransferase</fullName>
        <shortName evidence="8">MoCo guanylyltransferase</shortName>
        <ecNumber evidence="8">2.7.7.77</ecNumber>
    </recommendedName>
    <alternativeName>
        <fullName evidence="8">GTP:molybdopterin guanylyltransferase</fullName>
    </alternativeName>
    <alternativeName>
        <fullName evidence="8">Mo-MPT guanylyltransferase</fullName>
    </alternativeName>
    <alternativeName>
        <fullName evidence="8">Molybdopterin guanylyltransferase</fullName>
    </alternativeName>
    <alternativeName>
        <fullName evidence="8">Molybdopterin-guanine dinucleotide synthase</fullName>
        <shortName evidence="8">MGD synthase</shortName>
    </alternativeName>
</protein>
<keyword evidence="4 8" id="KW-0547">Nucleotide-binding</keyword>
<dbReference type="KEGG" id="mhz:Metho_0803"/>
<evidence type="ECO:0000256" key="8">
    <source>
        <dbReference type="HAMAP-Rule" id="MF_00316"/>
    </source>
</evidence>
<evidence type="ECO:0000259" key="9">
    <source>
        <dbReference type="Pfam" id="PF12804"/>
    </source>
</evidence>
<name>L0KYI7_METHD</name>
<reference evidence="11" key="1">
    <citation type="submission" date="2012-02" db="EMBL/GenBank/DDBJ databases">
        <title>Complete sequence of chromosome of Methanomethylovorans hollandica DSM 15978.</title>
        <authorList>
            <person name="Lucas S."/>
            <person name="Copeland A."/>
            <person name="Lapidus A."/>
            <person name="Glavina del Rio T."/>
            <person name="Dalin E."/>
            <person name="Tice H."/>
            <person name="Bruce D."/>
            <person name="Goodwin L."/>
            <person name="Pitluck S."/>
            <person name="Peters L."/>
            <person name="Mikhailova N."/>
            <person name="Held B."/>
            <person name="Kyrpides N."/>
            <person name="Mavromatis K."/>
            <person name="Ivanova N."/>
            <person name="Brettin T."/>
            <person name="Detter J.C."/>
            <person name="Han C."/>
            <person name="Larimer F."/>
            <person name="Land M."/>
            <person name="Hauser L."/>
            <person name="Markowitz V."/>
            <person name="Cheng J.-F."/>
            <person name="Hugenholtz P."/>
            <person name="Woyke T."/>
            <person name="Wu D."/>
            <person name="Spring S."/>
            <person name="Schroeder M."/>
            <person name="Brambilla E."/>
            <person name="Klenk H.-P."/>
            <person name="Eisen J.A."/>
        </authorList>
    </citation>
    <scope>NUCLEOTIDE SEQUENCE [LARGE SCALE GENOMIC DNA]</scope>
    <source>
        <strain evidence="11">DSM 15978 / NBRC 107637 / DMS1</strain>
    </source>
</reference>
<keyword evidence="6 8" id="KW-0342">GTP-binding</keyword>
<feature type="domain" description="MobA-like NTP transferase" evidence="9">
    <location>
        <begin position="5"/>
        <end position="164"/>
    </location>
</feature>
<feature type="binding site" evidence="8">
    <location>
        <position position="100"/>
    </location>
    <ligand>
        <name>Mg(2+)</name>
        <dbReference type="ChEBI" id="CHEBI:18420"/>
    </ligand>
</feature>
<dbReference type="HOGENOM" id="CLU_055597_2_1_2"/>
<dbReference type="GeneID" id="14408096"/>
<keyword evidence="2 8" id="KW-0808">Transferase</keyword>
<dbReference type="InterPro" id="IPR029044">
    <property type="entry name" value="Nucleotide-diphossugar_trans"/>
</dbReference>
<dbReference type="PANTHER" id="PTHR19136">
    <property type="entry name" value="MOLYBDENUM COFACTOR GUANYLYLTRANSFERASE"/>
    <property type="match status" value="1"/>
</dbReference>
<dbReference type="Pfam" id="PF12804">
    <property type="entry name" value="NTP_transf_3"/>
    <property type="match status" value="1"/>
</dbReference>
<feature type="binding site" evidence="8">
    <location>
        <begin position="8"/>
        <end position="10"/>
    </location>
    <ligand>
        <name>GTP</name>
        <dbReference type="ChEBI" id="CHEBI:37565"/>
    </ligand>
</feature>
<dbReference type="EC" id="2.7.7.77" evidence="8"/>
<dbReference type="GO" id="GO:0061603">
    <property type="term" value="F:molybdenum cofactor guanylyltransferase activity"/>
    <property type="evidence" value="ECO:0007669"/>
    <property type="project" value="UniProtKB-EC"/>
</dbReference>
<comment type="similarity">
    <text evidence="8">Belongs to the MobA family.</text>
</comment>
<dbReference type="EMBL" id="CP003362">
    <property type="protein sequence ID" value="AGB49049.1"/>
    <property type="molecule type" value="Genomic_DNA"/>
</dbReference>
<dbReference type="OrthoDB" id="28434at2157"/>
<comment type="caution">
    <text evidence="8">Lacks conserved residue(s) required for the propagation of feature annotation.</text>
</comment>
<evidence type="ECO:0000256" key="5">
    <source>
        <dbReference type="ARBA" id="ARBA00022842"/>
    </source>
</evidence>
<sequence>MQRSALILAGGKGTRLREQEKALLVCKDKTLLENAIYVLDQVVDEVIVSVRDHKQQEAFSEFVQGIKLLCDQYQSKGPLAGMLEGMRAAAGNYVFVVACDMPFLQPDVIDLLFKEAAGHDAAIPLWKDGRKEPLHAVYNREQLIPIIERSILKDDHRVMNVVSQLYDARFTSVDRIQLIDRELVSFVNINTPADLVQITKKGVYDHG</sequence>
<dbReference type="HAMAP" id="MF_00316">
    <property type="entry name" value="MobA"/>
    <property type="match status" value="1"/>
</dbReference>
<dbReference type="GO" id="GO:0005737">
    <property type="term" value="C:cytoplasm"/>
    <property type="evidence" value="ECO:0007669"/>
    <property type="project" value="UniProtKB-SubCell"/>
</dbReference>
<evidence type="ECO:0000256" key="2">
    <source>
        <dbReference type="ARBA" id="ARBA00022679"/>
    </source>
</evidence>
<dbReference type="InterPro" id="IPR025877">
    <property type="entry name" value="MobA-like_NTP_Trfase"/>
</dbReference>
<dbReference type="GO" id="GO:0005525">
    <property type="term" value="F:GTP binding"/>
    <property type="evidence" value="ECO:0007669"/>
    <property type="project" value="UniProtKB-UniRule"/>
</dbReference>
<feature type="binding site" evidence="8">
    <location>
        <position position="21"/>
    </location>
    <ligand>
        <name>GTP</name>
        <dbReference type="ChEBI" id="CHEBI:37565"/>
    </ligand>
</feature>
<keyword evidence="11" id="KW-1185">Reference proteome</keyword>
<dbReference type="STRING" id="867904.Metho_0803"/>
<comment type="subcellular location">
    <subcellularLocation>
        <location evidence="8">Cytoplasm</location>
    </subcellularLocation>
</comment>
<accession>L0KYI7</accession>
<feature type="binding site" evidence="8">
    <location>
        <position position="71"/>
    </location>
    <ligand>
        <name>GTP</name>
        <dbReference type="ChEBI" id="CHEBI:37565"/>
    </ligand>
</feature>
<dbReference type="GO" id="GO:0006777">
    <property type="term" value="P:Mo-molybdopterin cofactor biosynthetic process"/>
    <property type="evidence" value="ECO:0007669"/>
    <property type="project" value="UniProtKB-KW"/>
</dbReference>
<evidence type="ECO:0000256" key="4">
    <source>
        <dbReference type="ARBA" id="ARBA00022741"/>
    </source>
</evidence>
<evidence type="ECO:0000256" key="3">
    <source>
        <dbReference type="ARBA" id="ARBA00022723"/>
    </source>
</evidence>
<keyword evidence="1 8" id="KW-0963">Cytoplasm</keyword>
<keyword evidence="5 8" id="KW-0460">Magnesium</keyword>
<comment type="cofactor">
    <cofactor evidence="8">
        <name>Mg(2+)</name>
        <dbReference type="ChEBI" id="CHEBI:18420"/>
    </cofactor>
</comment>
<evidence type="ECO:0000256" key="7">
    <source>
        <dbReference type="ARBA" id="ARBA00023150"/>
    </source>
</evidence>
<feature type="binding site" evidence="8">
    <location>
        <position position="100"/>
    </location>
    <ligand>
        <name>GTP</name>
        <dbReference type="ChEBI" id="CHEBI:37565"/>
    </ligand>
</feature>
<evidence type="ECO:0000256" key="1">
    <source>
        <dbReference type="ARBA" id="ARBA00022490"/>
    </source>
</evidence>
<organism evidence="10 11">
    <name type="scientific">Methanomethylovorans hollandica (strain DSM 15978 / NBRC 107637 / DMS1)</name>
    <dbReference type="NCBI Taxonomy" id="867904"/>
    <lineage>
        <taxon>Archaea</taxon>
        <taxon>Methanobacteriati</taxon>
        <taxon>Methanobacteriota</taxon>
        <taxon>Stenosarchaea group</taxon>
        <taxon>Methanomicrobia</taxon>
        <taxon>Methanosarcinales</taxon>
        <taxon>Methanosarcinaceae</taxon>
        <taxon>Methanomethylovorans</taxon>
    </lineage>
</organism>
<proteinExistence type="inferred from homology"/>
<dbReference type="AlphaFoldDB" id="L0KYI7"/>
<dbReference type="Proteomes" id="UP000010866">
    <property type="component" value="Chromosome"/>
</dbReference>
<dbReference type="GO" id="GO:0046872">
    <property type="term" value="F:metal ion binding"/>
    <property type="evidence" value="ECO:0007669"/>
    <property type="project" value="UniProtKB-KW"/>
</dbReference>
<dbReference type="CDD" id="cd02503">
    <property type="entry name" value="MobA"/>
    <property type="match status" value="1"/>
</dbReference>
<dbReference type="PANTHER" id="PTHR19136:SF81">
    <property type="entry name" value="MOLYBDENUM COFACTOR GUANYLYLTRANSFERASE"/>
    <property type="match status" value="1"/>
</dbReference>
<dbReference type="RefSeq" id="WP_015324216.1">
    <property type="nucleotide sequence ID" value="NC_019977.1"/>
</dbReference>
<keyword evidence="7 8" id="KW-0501">Molybdenum cofactor biosynthesis</keyword>
<gene>
    <name evidence="8" type="primary">mobA</name>
    <name evidence="10" type="ordered locus">Metho_0803</name>
</gene>
<dbReference type="SUPFAM" id="SSF53448">
    <property type="entry name" value="Nucleotide-diphospho-sugar transferases"/>
    <property type="match status" value="1"/>
</dbReference>
<comment type="catalytic activity">
    <reaction evidence="8">
        <text>Mo-molybdopterin + GTP + H(+) = Mo-molybdopterin guanine dinucleotide + diphosphate</text>
        <dbReference type="Rhea" id="RHEA:34243"/>
        <dbReference type="ChEBI" id="CHEBI:15378"/>
        <dbReference type="ChEBI" id="CHEBI:33019"/>
        <dbReference type="ChEBI" id="CHEBI:37565"/>
        <dbReference type="ChEBI" id="CHEBI:71302"/>
        <dbReference type="ChEBI" id="CHEBI:71310"/>
        <dbReference type="EC" id="2.7.7.77"/>
    </reaction>
</comment>
<evidence type="ECO:0000256" key="6">
    <source>
        <dbReference type="ARBA" id="ARBA00023134"/>
    </source>
</evidence>